<dbReference type="InterPro" id="IPR020561">
    <property type="entry name" value="PRibGlycinamid_synth_ATP-grasp"/>
</dbReference>
<organism evidence="15 16">
    <name type="scientific">Cereibacter changlensis</name>
    <dbReference type="NCBI Taxonomy" id="402884"/>
    <lineage>
        <taxon>Bacteria</taxon>
        <taxon>Pseudomonadati</taxon>
        <taxon>Pseudomonadota</taxon>
        <taxon>Alphaproteobacteria</taxon>
        <taxon>Rhodobacterales</taxon>
        <taxon>Paracoccaceae</taxon>
        <taxon>Cereibacter</taxon>
    </lineage>
</organism>
<dbReference type="EC" id="6.3.4.13" evidence="4 12"/>
<dbReference type="InterPro" id="IPR011761">
    <property type="entry name" value="ATP-grasp"/>
</dbReference>
<reference evidence="15 16" key="1">
    <citation type="submission" date="2019-04" db="EMBL/GenBank/DDBJ databases">
        <title>Crypto-aerobic microbial life in anoxic (sulfidic) marine sediments.</title>
        <authorList>
            <person name="Bhattacharya S."/>
            <person name="Roy C."/>
            <person name="Mondal N."/>
            <person name="Sarkar J."/>
            <person name="Mandal S."/>
            <person name="Rameez M.J."/>
            <person name="Ghosh W."/>
        </authorList>
    </citation>
    <scope>NUCLEOTIDE SEQUENCE [LARGE SCALE GENOMIC DNA]</scope>
    <source>
        <strain evidence="15 16">SBBC</strain>
    </source>
</reference>
<dbReference type="Gene3D" id="3.30.470.20">
    <property type="entry name" value="ATP-grasp fold, B domain"/>
    <property type="match status" value="1"/>
</dbReference>
<keyword evidence="6 13" id="KW-0547">Nucleotide-binding</keyword>
<gene>
    <name evidence="12 15" type="primary">purD</name>
    <name evidence="15" type="ORF">FAZ78_22720</name>
</gene>
<dbReference type="InterPro" id="IPR020562">
    <property type="entry name" value="PRibGlycinamide_synth_N"/>
</dbReference>
<dbReference type="PROSITE" id="PS00184">
    <property type="entry name" value="GARS"/>
    <property type="match status" value="1"/>
</dbReference>
<dbReference type="Pfam" id="PF01071">
    <property type="entry name" value="GARS_A"/>
    <property type="match status" value="1"/>
</dbReference>
<proteinExistence type="inferred from homology"/>
<dbReference type="Gene3D" id="3.30.1490.20">
    <property type="entry name" value="ATP-grasp fold, A domain"/>
    <property type="match status" value="1"/>
</dbReference>
<dbReference type="InterPro" id="IPR020559">
    <property type="entry name" value="PRibGlycinamide_synth_CS"/>
</dbReference>
<keyword evidence="5 12" id="KW-0436">Ligase</keyword>
<dbReference type="FunFam" id="3.30.1490.20:FF:000006">
    <property type="entry name" value="phosphoribosylamine--glycine ligase, chloroplastic-like"/>
    <property type="match status" value="1"/>
</dbReference>
<evidence type="ECO:0000256" key="11">
    <source>
        <dbReference type="ARBA" id="ARBA00042864"/>
    </source>
</evidence>
<comment type="caution">
    <text evidence="15">The sequence shown here is derived from an EMBL/GenBank/DDBJ whole genome shotgun (WGS) entry which is preliminary data.</text>
</comment>
<evidence type="ECO:0000256" key="4">
    <source>
        <dbReference type="ARBA" id="ARBA00013255"/>
    </source>
</evidence>
<evidence type="ECO:0000256" key="5">
    <source>
        <dbReference type="ARBA" id="ARBA00022598"/>
    </source>
</evidence>
<evidence type="ECO:0000313" key="15">
    <source>
        <dbReference type="EMBL" id="TKA94366.1"/>
    </source>
</evidence>
<dbReference type="EMBL" id="SWAU01000373">
    <property type="protein sequence ID" value="TKA94366.1"/>
    <property type="molecule type" value="Genomic_DNA"/>
</dbReference>
<dbReference type="SMART" id="SM01210">
    <property type="entry name" value="GARS_C"/>
    <property type="match status" value="1"/>
</dbReference>
<evidence type="ECO:0000256" key="8">
    <source>
        <dbReference type="ARBA" id="ARBA00022840"/>
    </source>
</evidence>
<dbReference type="FunFam" id="3.90.600.10:FF:000001">
    <property type="entry name" value="Trifunctional purine biosynthetic protein adenosine-3"/>
    <property type="match status" value="1"/>
</dbReference>
<evidence type="ECO:0000259" key="14">
    <source>
        <dbReference type="PROSITE" id="PS50975"/>
    </source>
</evidence>
<dbReference type="HAMAP" id="MF_00138">
    <property type="entry name" value="GARS"/>
    <property type="match status" value="1"/>
</dbReference>
<dbReference type="GO" id="GO:0009113">
    <property type="term" value="P:purine nucleobase biosynthetic process"/>
    <property type="evidence" value="ECO:0007669"/>
    <property type="project" value="InterPro"/>
</dbReference>
<evidence type="ECO:0000256" key="9">
    <source>
        <dbReference type="ARBA" id="ARBA00038345"/>
    </source>
</evidence>
<dbReference type="PANTHER" id="PTHR43472:SF1">
    <property type="entry name" value="PHOSPHORIBOSYLAMINE--GLYCINE LIGASE, CHLOROPLASTIC"/>
    <property type="match status" value="1"/>
</dbReference>
<evidence type="ECO:0000256" key="6">
    <source>
        <dbReference type="ARBA" id="ARBA00022741"/>
    </source>
</evidence>
<evidence type="ECO:0000256" key="2">
    <source>
        <dbReference type="ARBA" id="ARBA00001946"/>
    </source>
</evidence>
<name>A0A4U0YV39_9RHOB</name>
<comment type="pathway">
    <text evidence="3 12">Purine metabolism; IMP biosynthesis via de novo pathway; N(1)-(5-phospho-D-ribosyl)glycinamide from 5-phospho-alpha-D-ribose 1-diphosphate: step 2/2.</text>
</comment>
<dbReference type="Gene3D" id="3.40.50.20">
    <property type="match status" value="1"/>
</dbReference>
<dbReference type="AlphaFoldDB" id="A0A4U0YV39"/>
<dbReference type="InterPro" id="IPR000115">
    <property type="entry name" value="PRibGlycinamide_synth"/>
</dbReference>
<dbReference type="Pfam" id="PF02844">
    <property type="entry name" value="GARS_N"/>
    <property type="match status" value="1"/>
</dbReference>
<comment type="cofactor">
    <cofactor evidence="2">
        <name>Mg(2+)</name>
        <dbReference type="ChEBI" id="CHEBI:18420"/>
    </cofactor>
</comment>
<evidence type="ECO:0000313" key="16">
    <source>
        <dbReference type="Proteomes" id="UP000306340"/>
    </source>
</evidence>
<dbReference type="GO" id="GO:0005524">
    <property type="term" value="F:ATP binding"/>
    <property type="evidence" value="ECO:0007669"/>
    <property type="project" value="UniProtKB-UniRule"/>
</dbReference>
<dbReference type="NCBIfam" id="TIGR00877">
    <property type="entry name" value="purD"/>
    <property type="match status" value="1"/>
</dbReference>
<comment type="similarity">
    <text evidence="9 12">Belongs to the GARS family.</text>
</comment>
<dbReference type="SUPFAM" id="SSF51246">
    <property type="entry name" value="Rudiment single hybrid motif"/>
    <property type="match status" value="1"/>
</dbReference>
<dbReference type="InterPro" id="IPR020560">
    <property type="entry name" value="PRibGlycinamide_synth_C-dom"/>
</dbReference>
<keyword evidence="7 12" id="KW-0658">Purine biosynthesis</keyword>
<evidence type="ECO:0000256" key="1">
    <source>
        <dbReference type="ARBA" id="ARBA00001936"/>
    </source>
</evidence>
<dbReference type="Pfam" id="PF02843">
    <property type="entry name" value="GARS_C"/>
    <property type="match status" value="1"/>
</dbReference>
<dbReference type="Gene3D" id="3.90.600.10">
    <property type="entry name" value="Phosphoribosylglycinamide synthetase, C-terminal domain"/>
    <property type="match status" value="1"/>
</dbReference>
<dbReference type="Proteomes" id="UP000306340">
    <property type="component" value="Unassembled WGS sequence"/>
</dbReference>
<evidence type="ECO:0000256" key="12">
    <source>
        <dbReference type="HAMAP-Rule" id="MF_00138"/>
    </source>
</evidence>
<evidence type="ECO:0000256" key="3">
    <source>
        <dbReference type="ARBA" id="ARBA00005174"/>
    </source>
</evidence>
<dbReference type="SMART" id="SM01209">
    <property type="entry name" value="GARS_A"/>
    <property type="match status" value="1"/>
</dbReference>
<keyword evidence="8 13" id="KW-0067">ATP-binding</keyword>
<dbReference type="InterPro" id="IPR016185">
    <property type="entry name" value="PreATP-grasp_dom_sf"/>
</dbReference>
<accession>A0A4U0YV39</accession>
<dbReference type="GO" id="GO:0006189">
    <property type="term" value="P:'de novo' IMP biosynthetic process"/>
    <property type="evidence" value="ECO:0007669"/>
    <property type="project" value="UniProtKB-UniRule"/>
</dbReference>
<evidence type="ECO:0000256" key="10">
    <source>
        <dbReference type="ARBA" id="ARBA00042242"/>
    </source>
</evidence>
<dbReference type="SUPFAM" id="SSF56059">
    <property type="entry name" value="Glutathione synthetase ATP-binding domain-like"/>
    <property type="match status" value="1"/>
</dbReference>
<evidence type="ECO:0000256" key="13">
    <source>
        <dbReference type="PROSITE-ProRule" id="PRU00409"/>
    </source>
</evidence>
<dbReference type="GO" id="GO:0004637">
    <property type="term" value="F:phosphoribosylamine-glycine ligase activity"/>
    <property type="evidence" value="ECO:0007669"/>
    <property type="project" value="UniProtKB-UniRule"/>
</dbReference>
<dbReference type="GO" id="GO:0046872">
    <property type="term" value="F:metal ion binding"/>
    <property type="evidence" value="ECO:0007669"/>
    <property type="project" value="InterPro"/>
</dbReference>
<feature type="domain" description="ATP-grasp" evidence="14">
    <location>
        <begin position="107"/>
        <end position="312"/>
    </location>
</feature>
<dbReference type="RefSeq" id="WP_136794489.1">
    <property type="nucleotide sequence ID" value="NZ_SWAU01000373.1"/>
</dbReference>
<protein>
    <recommendedName>
        <fullName evidence="4 12">Phosphoribosylamine--glycine ligase</fullName>
        <ecNumber evidence="4 12">6.3.4.13</ecNumber>
    </recommendedName>
    <alternativeName>
        <fullName evidence="12">GARS</fullName>
    </alternativeName>
    <alternativeName>
        <fullName evidence="10 12">Glycinamide ribonucleotide synthetase</fullName>
    </alternativeName>
    <alternativeName>
        <fullName evidence="11 12">Phosphoribosylglycinamide synthetase</fullName>
    </alternativeName>
</protein>
<dbReference type="InterPro" id="IPR013815">
    <property type="entry name" value="ATP_grasp_subdomain_1"/>
</dbReference>
<evidence type="ECO:0000256" key="7">
    <source>
        <dbReference type="ARBA" id="ARBA00022755"/>
    </source>
</evidence>
<dbReference type="InterPro" id="IPR011054">
    <property type="entry name" value="Rudment_hybrid_motif"/>
</dbReference>
<dbReference type="PROSITE" id="PS50975">
    <property type="entry name" value="ATP_GRASP"/>
    <property type="match status" value="1"/>
</dbReference>
<comment type="catalytic activity">
    <reaction evidence="12">
        <text>5-phospho-beta-D-ribosylamine + glycine + ATP = N(1)-(5-phospho-beta-D-ribosyl)glycinamide + ADP + phosphate + H(+)</text>
        <dbReference type="Rhea" id="RHEA:17453"/>
        <dbReference type="ChEBI" id="CHEBI:15378"/>
        <dbReference type="ChEBI" id="CHEBI:30616"/>
        <dbReference type="ChEBI" id="CHEBI:43474"/>
        <dbReference type="ChEBI" id="CHEBI:57305"/>
        <dbReference type="ChEBI" id="CHEBI:58681"/>
        <dbReference type="ChEBI" id="CHEBI:143788"/>
        <dbReference type="ChEBI" id="CHEBI:456216"/>
        <dbReference type="EC" id="6.3.4.13"/>
    </reaction>
</comment>
<dbReference type="UniPathway" id="UPA00074">
    <property type="reaction ID" value="UER00125"/>
</dbReference>
<comment type="cofactor">
    <cofactor evidence="1">
        <name>Mn(2+)</name>
        <dbReference type="ChEBI" id="CHEBI:29035"/>
    </cofactor>
</comment>
<dbReference type="SUPFAM" id="SSF52440">
    <property type="entry name" value="PreATP-grasp domain"/>
    <property type="match status" value="1"/>
</dbReference>
<sequence>MNILILGSGGREHSLAWAIKQNPKCDRLIVAPGNAGIAQLAECADLDILDGAAVVAFCEANAVDFVVVGPEAPLAAGVADMTRAAGLLTFGPSAEAAQLEASKRFTKEVCDACNAPTAAWARFDDAEPAKDYIRAQGAPIVVKADGLAAGKGVIVAMSEAEALAAIDDMFGGEFGAAGAEVVIEEFMAGEEASFFVLTDGETVLPIGTAQDHKRAFDGDEGPNTGGMGAYCPAPVLTTAIQRQALDEIVKPTVAEMTRRGMPYQGVLYAGLMIENGRARLVEYNARFGDPECQVMMMRLGAQALDLLLACAEGRLAEAQVNWAADHALTVVMAAKGYPGSYAKGSTIGGLETLPETSSQMVFHAGTAEREGKIVANGGRVLNVTARGATLAEARDRAYAMVDAIDWPEGFCRKDIGWRAL</sequence>
<dbReference type="PANTHER" id="PTHR43472">
    <property type="entry name" value="PHOSPHORIBOSYLAMINE--GLYCINE LIGASE"/>
    <property type="match status" value="1"/>
</dbReference>
<dbReference type="InterPro" id="IPR037123">
    <property type="entry name" value="PRibGlycinamide_synth_C_sf"/>
</dbReference>